<dbReference type="Pfam" id="PF02620">
    <property type="entry name" value="YceD"/>
    <property type="match status" value="1"/>
</dbReference>
<accession>A0ABU8I550</accession>
<reference evidence="1 2" key="1">
    <citation type="submission" date="2024-01" db="EMBL/GenBank/DDBJ databases">
        <title>Sphingobacterium tenebrionis sp. nov., a novel endophyte isolated from tenebrio molitor intestines.</title>
        <authorList>
            <person name="Zhang C."/>
        </authorList>
    </citation>
    <scope>NUCLEOTIDE SEQUENCE [LARGE SCALE GENOMIC DNA]</scope>
    <source>
        <strain evidence="1 2">PU5-4</strain>
    </source>
</reference>
<keyword evidence="2" id="KW-1185">Reference proteome</keyword>
<proteinExistence type="predicted"/>
<dbReference type="InterPro" id="IPR003772">
    <property type="entry name" value="YceD"/>
</dbReference>
<evidence type="ECO:0000313" key="1">
    <source>
        <dbReference type="EMBL" id="MEI5984536.1"/>
    </source>
</evidence>
<dbReference type="RefSeq" id="WP_099365902.1">
    <property type="nucleotide sequence ID" value="NZ_JAYLLN010000011.1"/>
</dbReference>
<evidence type="ECO:0000313" key="2">
    <source>
        <dbReference type="Proteomes" id="UP001363035"/>
    </source>
</evidence>
<sequence>MKYLKQYRIPFSGLSTGKHSFDFEIDEKFFECYEHSLVKKGDLKVVVDLQKQENMLIANFDIQGSIELTCDVCLSTFDSPVHIKERALVKFSEEDWNDDTEEVIMLSKSDYELDIAPLLYEYINVAVPPYTKCSEQGIGVSCDPEMLSRIENENNEDDSSGGDNENIDPRWEALKKIKNN</sequence>
<comment type="caution">
    <text evidence="1">The sequence shown here is derived from an EMBL/GenBank/DDBJ whole genome shotgun (WGS) entry which is preliminary data.</text>
</comment>
<dbReference type="EMBL" id="JAYLLN010000011">
    <property type="protein sequence ID" value="MEI5984536.1"/>
    <property type="molecule type" value="Genomic_DNA"/>
</dbReference>
<dbReference type="Proteomes" id="UP001363035">
    <property type="component" value="Unassembled WGS sequence"/>
</dbReference>
<organism evidence="1 2">
    <name type="scientific">Sphingobacterium tenebrionis</name>
    <dbReference type="NCBI Taxonomy" id="3111775"/>
    <lineage>
        <taxon>Bacteria</taxon>
        <taxon>Pseudomonadati</taxon>
        <taxon>Bacteroidota</taxon>
        <taxon>Sphingobacteriia</taxon>
        <taxon>Sphingobacteriales</taxon>
        <taxon>Sphingobacteriaceae</taxon>
        <taxon>Sphingobacterium</taxon>
    </lineage>
</organism>
<protein>
    <submittedName>
        <fullName evidence="1">DUF177 domain-containing protein</fullName>
    </submittedName>
</protein>
<gene>
    <name evidence="1" type="ORF">VJ786_06460</name>
</gene>
<name>A0ABU8I550_9SPHI</name>